<evidence type="ECO:0000313" key="3">
    <source>
        <dbReference type="Proteomes" id="UP000719412"/>
    </source>
</evidence>
<sequence>MTSRRRRSKERSNNRRKGRLAIQLGIGTENVKDGYNTDSLNSHDSLESLNSLRTPSHSILQPHHLVETPPGEARPGRKRAPTPEELRRRLQLIPENTTVHPRATFGPTEPREDKPSPNEE</sequence>
<gene>
    <name evidence="2" type="ORF">GEV33_001560</name>
</gene>
<dbReference type="AlphaFoldDB" id="A0A8J6HWS8"/>
<comment type="caution">
    <text evidence="2">The sequence shown here is derived from an EMBL/GenBank/DDBJ whole genome shotgun (WGS) entry which is preliminary data.</text>
</comment>
<dbReference type="Proteomes" id="UP000719412">
    <property type="component" value="Unassembled WGS sequence"/>
</dbReference>
<name>A0A8J6HWS8_TENMO</name>
<feature type="compositionally biased region" description="Basic and acidic residues" evidence="1">
    <location>
        <begin position="109"/>
        <end position="120"/>
    </location>
</feature>
<feature type="region of interest" description="Disordered" evidence="1">
    <location>
        <begin position="1"/>
        <end position="120"/>
    </location>
</feature>
<accession>A0A8J6HWS8</accession>
<evidence type="ECO:0000256" key="1">
    <source>
        <dbReference type="SAM" id="MobiDB-lite"/>
    </source>
</evidence>
<feature type="compositionally biased region" description="Basic residues" evidence="1">
    <location>
        <begin position="1"/>
        <end position="19"/>
    </location>
</feature>
<reference evidence="2" key="2">
    <citation type="submission" date="2021-08" db="EMBL/GenBank/DDBJ databases">
        <authorList>
            <person name="Eriksson T."/>
        </authorList>
    </citation>
    <scope>NUCLEOTIDE SEQUENCE</scope>
    <source>
        <strain evidence="2">Stoneville</strain>
        <tissue evidence="2">Whole head</tissue>
    </source>
</reference>
<dbReference type="EMBL" id="JABDTM020008839">
    <property type="protein sequence ID" value="KAH0821231.1"/>
    <property type="molecule type" value="Genomic_DNA"/>
</dbReference>
<organism evidence="2 3">
    <name type="scientific">Tenebrio molitor</name>
    <name type="common">Yellow mealworm beetle</name>
    <dbReference type="NCBI Taxonomy" id="7067"/>
    <lineage>
        <taxon>Eukaryota</taxon>
        <taxon>Metazoa</taxon>
        <taxon>Ecdysozoa</taxon>
        <taxon>Arthropoda</taxon>
        <taxon>Hexapoda</taxon>
        <taxon>Insecta</taxon>
        <taxon>Pterygota</taxon>
        <taxon>Neoptera</taxon>
        <taxon>Endopterygota</taxon>
        <taxon>Coleoptera</taxon>
        <taxon>Polyphaga</taxon>
        <taxon>Cucujiformia</taxon>
        <taxon>Tenebrionidae</taxon>
        <taxon>Tenebrio</taxon>
    </lineage>
</organism>
<feature type="compositionally biased region" description="Polar residues" evidence="1">
    <location>
        <begin position="36"/>
        <end position="59"/>
    </location>
</feature>
<reference evidence="2" key="1">
    <citation type="journal article" date="2020" name="J Insects Food Feed">
        <title>The yellow mealworm (Tenebrio molitor) genome: a resource for the emerging insects as food and feed industry.</title>
        <authorList>
            <person name="Eriksson T."/>
            <person name="Andere A."/>
            <person name="Kelstrup H."/>
            <person name="Emery V."/>
            <person name="Picard C."/>
        </authorList>
    </citation>
    <scope>NUCLEOTIDE SEQUENCE</scope>
    <source>
        <strain evidence="2">Stoneville</strain>
        <tissue evidence="2">Whole head</tissue>
    </source>
</reference>
<protein>
    <submittedName>
        <fullName evidence="2">Uncharacterized protein</fullName>
    </submittedName>
</protein>
<evidence type="ECO:0000313" key="2">
    <source>
        <dbReference type="EMBL" id="KAH0821231.1"/>
    </source>
</evidence>
<keyword evidence="3" id="KW-1185">Reference proteome</keyword>
<proteinExistence type="predicted"/>